<keyword evidence="2" id="KW-1185">Reference proteome</keyword>
<organism evidence="1 2">
    <name type="scientific">Arctium lappa</name>
    <name type="common">Greater burdock</name>
    <name type="synonym">Lappa major</name>
    <dbReference type="NCBI Taxonomy" id="4217"/>
    <lineage>
        <taxon>Eukaryota</taxon>
        <taxon>Viridiplantae</taxon>
        <taxon>Streptophyta</taxon>
        <taxon>Embryophyta</taxon>
        <taxon>Tracheophyta</taxon>
        <taxon>Spermatophyta</taxon>
        <taxon>Magnoliopsida</taxon>
        <taxon>eudicotyledons</taxon>
        <taxon>Gunneridae</taxon>
        <taxon>Pentapetalae</taxon>
        <taxon>asterids</taxon>
        <taxon>campanulids</taxon>
        <taxon>Asterales</taxon>
        <taxon>Asteraceae</taxon>
        <taxon>Carduoideae</taxon>
        <taxon>Cardueae</taxon>
        <taxon>Arctiinae</taxon>
        <taxon>Arctium</taxon>
    </lineage>
</organism>
<reference evidence="1 2" key="2">
    <citation type="journal article" date="2022" name="Mol. Ecol. Resour.">
        <title>The genomes of chicory, endive, great burdock and yacon provide insights into Asteraceae paleo-polyploidization history and plant inulin production.</title>
        <authorList>
            <person name="Fan W."/>
            <person name="Wang S."/>
            <person name="Wang H."/>
            <person name="Wang A."/>
            <person name="Jiang F."/>
            <person name="Liu H."/>
            <person name="Zhao H."/>
            <person name="Xu D."/>
            <person name="Zhang Y."/>
        </authorList>
    </citation>
    <scope>NUCLEOTIDE SEQUENCE [LARGE SCALE GENOMIC DNA]</scope>
    <source>
        <strain evidence="2">cv. Niubang</strain>
    </source>
</reference>
<comment type="caution">
    <text evidence="1">The sequence shown here is derived from an EMBL/GenBank/DDBJ whole genome shotgun (WGS) entry which is preliminary data.</text>
</comment>
<reference evidence="2" key="1">
    <citation type="journal article" date="2022" name="Mol. Ecol. Resour.">
        <title>The genomes of chicory, endive, great burdock and yacon provide insights into Asteraceae palaeo-polyploidization history and plant inulin production.</title>
        <authorList>
            <person name="Fan W."/>
            <person name="Wang S."/>
            <person name="Wang H."/>
            <person name="Wang A."/>
            <person name="Jiang F."/>
            <person name="Liu H."/>
            <person name="Zhao H."/>
            <person name="Xu D."/>
            <person name="Zhang Y."/>
        </authorList>
    </citation>
    <scope>NUCLEOTIDE SEQUENCE [LARGE SCALE GENOMIC DNA]</scope>
    <source>
        <strain evidence="2">cv. Niubang</strain>
    </source>
</reference>
<dbReference type="EMBL" id="CM042047">
    <property type="protein sequence ID" value="KAI3770772.1"/>
    <property type="molecule type" value="Genomic_DNA"/>
</dbReference>
<dbReference type="Proteomes" id="UP001055879">
    <property type="component" value="Linkage Group LG01"/>
</dbReference>
<sequence>MIGTTGSSGLAATKKMIGPIICRVVEGWSSSELGFLSGSVLPNSGVSWTIVFWISLVRLSLVCFGVEEEKGAEGRSLQQ</sequence>
<gene>
    <name evidence="1" type="ORF">L6452_01916</name>
</gene>
<name>A0ACB9FJG6_ARCLA</name>
<protein>
    <submittedName>
        <fullName evidence="1">Uncharacterized protein</fullName>
    </submittedName>
</protein>
<evidence type="ECO:0000313" key="1">
    <source>
        <dbReference type="EMBL" id="KAI3770772.1"/>
    </source>
</evidence>
<proteinExistence type="predicted"/>
<evidence type="ECO:0000313" key="2">
    <source>
        <dbReference type="Proteomes" id="UP001055879"/>
    </source>
</evidence>
<accession>A0ACB9FJG6</accession>